<protein>
    <recommendedName>
        <fullName evidence="1">Peptidase S1 domain-containing protein</fullName>
    </recommendedName>
</protein>
<dbReference type="Proteomes" id="UP000285301">
    <property type="component" value="Unassembled WGS sequence"/>
</dbReference>
<keyword evidence="3" id="KW-1185">Reference proteome</keyword>
<dbReference type="AlphaFoldDB" id="A0A443QAM6"/>
<dbReference type="InterPro" id="IPR043504">
    <property type="entry name" value="Peptidase_S1_PA_chymotrypsin"/>
</dbReference>
<accession>A0A443QAM6</accession>
<organism evidence="2 3">
    <name type="scientific">Dinothrombium tinctorium</name>
    <dbReference type="NCBI Taxonomy" id="1965070"/>
    <lineage>
        <taxon>Eukaryota</taxon>
        <taxon>Metazoa</taxon>
        <taxon>Ecdysozoa</taxon>
        <taxon>Arthropoda</taxon>
        <taxon>Chelicerata</taxon>
        <taxon>Arachnida</taxon>
        <taxon>Acari</taxon>
        <taxon>Acariformes</taxon>
        <taxon>Trombidiformes</taxon>
        <taxon>Prostigmata</taxon>
        <taxon>Anystina</taxon>
        <taxon>Parasitengona</taxon>
        <taxon>Trombidioidea</taxon>
        <taxon>Trombidiidae</taxon>
        <taxon>Dinothrombium</taxon>
    </lineage>
</organism>
<evidence type="ECO:0000313" key="3">
    <source>
        <dbReference type="Proteomes" id="UP000285301"/>
    </source>
</evidence>
<name>A0A443QAM6_9ACAR</name>
<evidence type="ECO:0000259" key="1">
    <source>
        <dbReference type="Pfam" id="PF00089"/>
    </source>
</evidence>
<dbReference type="InterPro" id="IPR009003">
    <property type="entry name" value="Peptidase_S1_PA"/>
</dbReference>
<dbReference type="InterPro" id="IPR001254">
    <property type="entry name" value="Trypsin_dom"/>
</dbReference>
<feature type="non-terminal residue" evidence="2">
    <location>
        <position position="94"/>
    </location>
</feature>
<comment type="caution">
    <text evidence="2">The sequence shown here is derived from an EMBL/GenBank/DDBJ whole genome shotgun (WGS) entry which is preliminary data.</text>
</comment>
<dbReference type="GO" id="GO:0006508">
    <property type="term" value="P:proteolysis"/>
    <property type="evidence" value="ECO:0007669"/>
    <property type="project" value="InterPro"/>
</dbReference>
<dbReference type="GO" id="GO:0004252">
    <property type="term" value="F:serine-type endopeptidase activity"/>
    <property type="evidence" value="ECO:0007669"/>
    <property type="project" value="InterPro"/>
</dbReference>
<dbReference type="SUPFAM" id="SSF50494">
    <property type="entry name" value="Trypsin-like serine proteases"/>
    <property type="match status" value="1"/>
</dbReference>
<feature type="domain" description="Peptidase S1" evidence="1">
    <location>
        <begin position="22"/>
        <end position="76"/>
    </location>
</feature>
<sequence>MWKERHVQRNLGHLPVYHAYIYPCMAFIKINAVDSEGNESEEYCAGSIISSLLILTAAHCLIDPRQVEVSISSINRMQALKLGPRRWHVNPALN</sequence>
<evidence type="ECO:0000313" key="2">
    <source>
        <dbReference type="EMBL" id="RWS00087.1"/>
    </source>
</evidence>
<dbReference type="Gene3D" id="2.40.10.10">
    <property type="entry name" value="Trypsin-like serine proteases"/>
    <property type="match status" value="1"/>
</dbReference>
<dbReference type="Pfam" id="PF00089">
    <property type="entry name" value="Trypsin"/>
    <property type="match status" value="1"/>
</dbReference>
<gene>
    <name evidence="2" type="ORF">B4U79_19189</name>
</gene>
<proteinExistence type="predicted"/>
<reference evidence="2 3" key="1">
    <citation type="journal article" date="2018" name="Gigascience">
        <title>Genomes of trombidid mites reveal novel predicted allergens and laterally-transferred genes associated with secondary metabolism.</title>
        <authorList>
            <person name="Dong X."/>
            <person name="Chaisiri K."/>
            <person name="Xia D."/>
            <person name="Armstrong S.D."/>
            <person name="Fang Y."/>
            <person name="Donnelly M.J."/>
            <person name="Kadowaki T."/>
            <person name="McGarry J.W."/>
            <person name="Darby A.C."/>
            <person name="Makepeace B.L."/>
        </authorList>
    </citation>
    <scope>NUCLEOTIDE SEQUENCE [LARGE SCALE GENOMIC DNA]</scope>
    <source>
        <strain evidence="2">UoL-WK</strain>
    </source>
</reference>
<dbReference type="EMBL" id="NCKU01012439">
    <property type="protein sequence ID" value="RWS00087.1"/>
    <property type="molecule type" value="Genomic_DNA"/>
</dbReference>
<dbReference type="OrthoDB" id="6604662at2759"/>